<feature type="compositionally biased region" description="Basic and acidic residues" evidence="1">
    <location>
        <begin position="96"/>
        <end position="115"/>
    </location>
</feature>
<feature type="compositionally biased region" description="Basic and acidic residues" evidence="1">
    <location>
        <begin position="60"/>
        <end position="88"/>
    </location>
</feature>
<dbReference type="Proteomes" id="UP001153076">
    <property type="component" value="Unassembled WGS sequence"/>
</dbReference>
<comment type="caution">
    <text evidence="2">The sequence shown here is derived from an EMBL/GenBank/DDBJ whole genome shotgun (WGS) entry which is preliminary data.</text>
</comment>
<dbReference type="EMBL" id="JAKOGI010000019">
    <property type="protein sequence ID" value="KAJ8449775.1"/>
    <property type="molecule type" value="Genomic_DNA"/>
</dbReference>
<dbReference type="OrthoDB" id="1725270at2759"/>
<feature type="region of interest" description="Disordered" evidence="1">
    <location>
        <begin position="1"/>
        <end position="274"/>
    </location>
</feature>
<feature type="compositionally biased region" description="Basic and acidic residues" evidence="1">
    <location>
        <begin position="9"/>
        <end position="23"/>
    </location>
</feature>
<evidence type="ECO:0000313" key="3">
    <source>
        <dbReference type="Proteomes" id="UP001153076"/>
    </source>
</evidence>
<reference evidence="2" key="1">
    <citation type="submission" date="2022-04" db="EMBL/GenBank/DDBJ databases">
        <title>Carnegiea gigantea Genome sequencing and assembly v2.</title>
        <authorList>
            <person name="Copetti D."/>
            <person name="Sanderson M.J."/>
            <person name="Burquez A."/>
            <person name="Wojciechowski M.F."/>
        </authorList>
    </citation>
    <scope>NUCLEOTIDE SEQUENCE</scope>
    <source>
        <strain evidence="2">SGP5-SGP5p</strain>
        <tissue evidence="2">Aerial part</tissue>
    </source>
</reference>
<protein>
    <submittedName>
        <fullName evidence="2">Uncharacterized protein</fullName>
    </submittedName>
</protein>
<dbReference type="PANTHER" id="PTHR22426">
    <property type="entry name" value="ARGININE_SERINE-RICH COILED-COIL PROTEIN 2"/>
    <property type="match status" value="1"/>
</dbReference>
<name>A0A9Q1QRM1_9CARY</name>
<keyword evidence="3" id="KW-1185">Reference proteome</keyword>
<evidence type="ECO:0000313" key="2">
    <source>
        <dbReference type="EMBL" id="KAJ8449775.1"/>
    </source>
</evidence>
<organism evidence="2 3">
    <name type="scientific">Carnegiea gigantea</name>
    <dbReference type="NCBI Taxonomy" id="171969"/>
    <lineage>
        <taxon>Eukaryota</taxon>
        <taxon>Viridiplantae</taxon>
        <taxon>Streptophyta</taxon>
        <taxon>Embryophyta</taxon>
        <taxon>Tracheophyta</taxon>
        <taxon>Spermatophyta</taxon>
        <taxon>Magnoliopsida</taxon>
        <taxon>eudicotyledons</taxon>
        <taxon>Gunneridae</taxon>
        <taxon>Pentapetalae</taxon>
        <taxon>Caryophyllales</taxon>
        <taxon>Cactineae</taxon>
        <taxon>Cactaceae</taxon>
        <taxon>Cactoideae</taxon>
        <taxon>Echinocereeae</taxon>
        <taxon>Carnegiea</taxon>
    </lineage>
</organism>
<sequence>MNSNSPSPKQEDNEPKAEFRKLTNDAANRKYRRRSPVAGSSDEEGSRKREHYLRGNSKVSDQERRNDDRLDEKSSSRSQRGDNADSYRHSSRSYHSRHDDYPKHGKYADDEDRIHAKSSSRSGRDSRGGTHSDRREREGDYNRSRDHHKDVDRFSRDRSDAGRKYKDKDLSSDRIGYDARRGSTYDDYDRHAGDRDHRDEKRDYRSSRGHRNDRTASYEDSRGHHSDSTPKREIDDLKDLDGSKYRQPGKNKNDGSDRHEARHGGGGGGKFEDMSTFVGEDIAAKKPKLFSVEENDARKGGTLDVIVSLFLACL</sequence>
<evidence type="ECO:0000256" key="1">
    <source>
        <dbReference type="SAM" id="MobiDB-lite"/>
    </source>
</evidence>
<feature type="compositionally biased region" description="Basic and acidic residues" evidence="1">
    <location>
        <begin position="122"/>
        <end position="244"/>
    </location>
</feature>
<feature type="compositionally biased region" description="Basic and acidic residues" evidence="1">
    <location>
        <begin position="251"/>
        <end position="263"/>
    </location>
</feature>
<proteinExistence type="predicted"/>
<gene>
    <name evidence="2" type="ORF">Cgig2_001431</name>
</gene>
<dbReference type="AlphaFoldDB" id="A0A9Q1QRM1"/>
<dbReference type="PANTHER" id="PTHR22426:SF2">
    <property type="entry name" value="ARGININE_SERINE-RICH COILED-COIL PROTEIN 2"/>
    <property type="match status" value="1"/>
</dbReference>
<accession>A0A9Q1QRM1</accession>